<dbReference type="Proteomes" id="UP000239872">
    <property type="component" value="Unassembled WGS sequence"/>
</dbReference>
<feature type="chain" id="PRO_5015528983" description="Outer membrane protein beta-barrel domain-containing protein" evidence="1">
    <location>
        <begin position="21"/>
        <end position="248"/>
    </location>
</feature>
<sequence length="248" mass="27437">MKRFLALTAFIASFSQLSTAQTTPTDPLPPKGSKVYTSSSLDGALFSMSTSSYNGITNIPRFSYFINSGMNVNKDFSNHFGMYAGFGVKNLGYIEKGNTTSGVSITVKRRVYAVGIPIGFKFGNLKPKGTFGLIGGGVDFPTNYKIKTFTDGRKNKTKSNEWFSKEVTPVMPYVFAGISLKGNFTIRFQYYPGNFMNQDYKDANGAKIYSNMESKLALVSLSFNVKNKSDGKMSQTFKAIFHHEKKKA</sequence>
<accession>A0A2S7SSL9</accession>
<proteinExistence type="predicted"/>
<evidence type="ECO:0000313" key="2">
    <source>
        <dbReference type="EMBL" id="PQJ09919.1"/>
    </source>
</evidence>
<name>A0A2S7SSL9_9BACT</name>
<organism evidence="2 3">
    <name type="scientific">Flavipsychrobacter stenotrophus</name>
    <dbReference type="NCBI Taxonomy" id="2077091"/>
    <lineage>
        <taxon>Bacteria</taxon>
        <taxon>Pseudomonadati</taxon>
        <taxon>Bacteroidota</taxon>
        <taxon>Chitinophagia</taxon>
        <taxon>Chitinophagales</taxon>
        <taxon>Chitinophagaceae</taxon>
        <taxon>Flavipsychrobacter</taxon>
    </lineage>
</organism>
<gene>
    <name evidence="2" type="ORF">CJD36_014535</name>
</gene>
<feature type="signal peptide" evidence="1">
    <location>
        <begin position="1"/>
        <end position="20"/>
    </location>
</feature>
<keyword evidence="3" id="KW-1185">Reference proteome</keyword>
<keyword evidence="1" id="KW-0732">Signal</keyword>
<comment type="caution">
    <text evidence="2">The sequence shown here is derived from an EMBL/GenBank/DDBJ whole genome shotgun (WGS) entry which is preliminary data.</text>
</comment>
<reference evidence="2 3" key="1">
    <citation type="submission" date="2018-01" db="EMBL/GenBank/DDBJ databases">
        <title>A novel member of the phylum Bacteroidetes isolated from glacier ice.</title>
        <authorList>
            <person name="Liu Q."/>
            <person name="Xin Y.-H."/>
        </authorList>
    </citation>
    <scope>NUCLEOTIDE SEQUENCE [LARGE SCALE GENOMIC DNA]</scope>
    <source>
        <strain evidence="2 3">RB1R16</strain>
    </source>
</reference>
<protein>
    <recommendedName>
        <fullName evidence="4">Outer membrane protein beta-barrel domain-containing protein</fullName>
    </recommendedName>
</protein>
<dbReference type="OrthoDB" id="1118205at2"/>
<evidence type="ECO:0000256" key="1">
    <source>
        <dbReference type="SAM" id="SignalP"/>
    </source>
</evidence>
<dbReference type="AlphaFoldDB" id="A0A2S7SSL9"/>
<evidence type="ECO:0000313" key="3">
    <source>
        <dbReference type="Proteomes" id="UP000239872"/>
    </source>
</evidence>
<evidence type="ECO:0008006" key="4">
    <source>
        <dbReference type="Google" id="ProtNLM"/>
    </source>
</evidence>
<dbReference type="EMBL" id="PPSL01000004">
    <property type="protein sequence ID" value="PQJ09919.1"/>
    <property type="molecule type" value="Genomic_DNA"/>
</dbReference>
<dbReference type="RefSeq" id="WP_105039928.1">
    <property type="nucleotide sequence ID" value="NZ_PPSL01000004.1"/>
</dbReference>